<dbReference type="OrthoDB" id="2472181at2"/>
<dbReference type="GO" id="GO:0031177">
    <property type="term" value="F:phosphopantetheine binding"/>
    <property type="evidence" value="ECO:0007669"/>
    <property type="project" value="InterPro"/>
</dbReference>
<dbReference type="InterPro" id="IPR023213">
    <property type="entry name" value="CAT-like_dom_sf"/>
</dbReference>
<keyword evidence="3" id="KW-0597">Phosphoprotein</keyword>
<gene>
    <name evidence="5" type="ORF">EV186_107187</name>
</gene>
<dbReference type="GO" id="GO:0047527">
    <property type="term" value="F:2,3-dihydroxybenzoate-serine ligase activity"/>
    <property type="evidence" value="ECO:0007669"/>
    <property type="project" value="TreeGrafter"/>
</dbReference>
<name>A0A4R6S0E3_LABRH</name>
<dbReference type="Gene3D" id="1.10.1200.10">
    <property type="entry name" value="ACP-like"/>
    <property type="match status" value="1"/>
</dbReference>
<evidence type="ECO:0000313" key="5">
    <source>
        <dbReference type="EMBL" id="TDP92952.1"/>
    </source>
</evidence>
<reference evidence="5 6" key="1">
    <citation type="submission" date="2019-03" db="EMBL/GenBank/DDBJ databases">
        <title>Genomic Encyclopedia of Type Strains, Phase IV (KMG-IV): sequencing the most valuable type-strain genomes for metagenomic binning, comparative biology and taxonomic classification.</title>
        <authorList>
            <person name="Goeker M."/>
        </authorList>
    </citation>
    <scope>NUCLEOTIDE SEQUENCE [LARGE SCALE GENOMIC DNA]</scope>
    <source>
        <strain evidence="5 6">DSM 45361</strain>
    </source>
</reference>
<accession>A0A4R6S0E3</accession>
<sequence>MKTGTFAARASFAQESMWFLEQLEHGSATYNCQLGLRLTGRLDLDVLERALIALTQRHEVLRTTFDTSDGELLQVIHDDLPWEVDLDDLTGVPDPAAALKEASDVELRRQFDLVNGPVGRANLFRLGETDHVLVLTLDHLTCDAWSMRVLHRDFIALYSALCNETELPPEPAIRYADFAQWQRDWLLGGEMDRQLGFWRDTLADRPPLVRLPGHRPATRQAGRLIQPMDAGVLARLTELGQARNTSLFMVLTAAFATQLSHYSGMTDLVLGSLMANRDQVEIEDVVGYFINTVALRLDLSGDPDVPELLDRTRRVVLDAYANQQVPFDRVVEHLAPDRNAGRVPLVNVMIEYSDVAREPVDLGELRIEPLPLASLPVPVDLVLTIRKDGDTEHAIWQFNSEHLAAATIEVMQRHFAALLAQLAAGEPLTAVRPGELVVAQDRPGTPEVAAPVAEFDSEFASEFDTELGAVVTEVWEKVLRQNGIGPSDDFFALGGHSLAGARVMTHLQRRIEVRLPMRLLFDHPVLADFVAEVGLHLTPTEKGSPCTAR</sequence>
<dbReference type="SUPFAM" id="SSF47336">
    <property type="entry name" value="ACP-like"/>
    <property type="match status" value="1"/>
</dbReference>
<comment type="caution">
    <text evidence="5">The sequence shown here is derived from an EMBL/GenBank/DDBJ whole genome shotgun (WGS) entry which is preliminary data.</text>
</comment>
<dbReference type="PROSITE" id="PS50075">
    <property type="entry name" value="CARRIER"/>
    <property type="match status" value="1"/>
</dbReference>
<dbReference type="SUPFAM" id="SSF52777">
    <property type="entry name" value="CoA-dependent acyltransferases"/>
    <property type="match status" value="2"/>
</dbReference>
<keyword evidence="2" id="KW-0596">Phosphopantetheine</keyword>
<dbReference type="InterPro" id="IPR009081">
    <property type="entry name" value="PP-bd_ACP"/>
</dbReference>
<dbReference type="PANTHER" id="PTHR45527">
    <property type="entry name" value="NONRIBOSOMAL PEPTIDE SYNTHETASE"/>
    <property type="match status" value="1"/>
</dbReference>
<dbReference type="SMART" id="SM00823">
    <property type="entry name" value="PKS_PP"/>
    <property type="match status" value="1"/>
</dbReference>
<dbReference type="Pfam" id="PF00550">
    <property type="entry name" value="PP-binding"/>
    <property type="match status" value="1"/>
</dbReference>
<dbReference type="Pfam" id="PF00668">
    <property type="entry name" value="Condensation"/>
    <property type="match status" value="1"/>
</dbReference>
<evidence type="ECO:0000259" key="4">
    <source>
        <dbReference type="PROSITE" id="PS50075"/>
    </source>
</evidence>
<protein>
    <submittedName>
        <fullName evidence="5">Phosphopantetheine binding protein</fullName>
    </submittedName>
</protein>
<dbReference type="GO" id="GO:0009239">
    <property type="term" value="P:enterobactin biosynthetic process"/>
    <property type="evidence" value="ECO:0007669"/>
    <property type="project" value="TreeGrafter"/>
</dbReference>
<feature type="domain" description="Carrier" evidence="4">
    <location>
        <begin position="462"/>
        <end position="537"/>
    </location>
</feature>
<dbReference type="Proteomes" id="UP000295444">
    <property type="component" value="Unassembled WGS sequence"/>
</dbReference>
<dbReference type="Gene3D" id="3.30.559.10">
    <property type="entry name" value="Chloramphenicol acetyltransferase-like domain"/>
    <property type="match status" value="1"/>
</dbReference>
<dbReference type="GO" id="GO:0009366">
    <property type="term" value="C:enterobactin synthetase complex"/>
    <property type="evidence" value="ECO:0007669"/>
    <property type="project" value="TreeGrafter"/>
</dbReference>
<dbReference type="GO" id="GO:0043041">
    <property type="term" value="P:amino acid activation for nonribosomal peptide biosynthetic process"/>
    <property type="evidence" value="ECO:0007669"/>
    <property type="project" value="TreeGrafter"/>
</dbReference>
<dbReference type="CDD" id="cd19531">
    <property type="entry name" value="LCL_NRPS-like"/>
    <property type="match status" value="1"/>
</dbReference>
<organism evidence="5 6">
    <name type="scientific">Labedaea rhizosphaerae</name>
    <dbReference type="NCBI Taxonomy" id="598644"/>
    <lineage>
        <taxon>Bacteria</taxon>
        <taxon>Bacillati</taxon>
        <taxon>Actinomycetota</taxon>
        <taxon>Actinomycetes</taxon>
        <taxon>Pseudonocardiales</taxon>
        <taxon>Pseudonocardiaceae</taxon>
        <taxon>Labedaea</taxon>
    </lineage>
</organism>
<dbReference type="InterPro" id="IPR020806">
    <property type="entry name" value="PKS_PP-bd"/>
</dbReference>
<dbReference type="InterPro" id="IPR001242">
    <property type="entry name" value="Condensation_dom"/>
</dbReference>
<proteinExistence type="predicted"/>
<dbReference type="AlphaFoldDB" id="A0A4R6S0E3"/>
<dbReference type="GO" id="GO:0008610">
    <property type="term" value="P:lipid biosynthetic process"/>
    <property type="evidence" value="ECO:0007669"/>
    <property type="project" value="UniProtKB-ARBA"/>
</dbReference>
<dbReference type="RefSeq" id="WP_133853292.1">
    <property type="nucleotide sequence ID" value="NZ_SNXZ01000007.1"/>
</dbReference>
<evidence type="ECO:0000313" key="6">
    <source>
        <dbReference type="Proteomes" id="UP000295444"/>
    </source>
</evidence>
<evidence type="ECO:0000256" key="2">
    <source>
        <dbReference type="ARBA" id="ARBA00022450"/>
    </source>
</evidence>
<evidence type="ECO:0000256" key="1">
    <source>
        <dbReference type="ARBA" id="ARBA00001957"/>
    </source>
</evidence>
<comment type="cofactor">
    <cofactor evidence="1">
        <name>pantetheine 4'-phosphate</name>
        <dbReference type="ChEBI" id="CHEBI:47942"/>
    </cofactor>
</comment>
<dbReference type="PANTHER" id="PTHR45527:SF1">
    <property type="entry name" value="FATTY ACID SYNTHASE"/>
    <property type="match status" value="1"/>
</dbReference>
<dbReference type="InterPro" id="IPR036736">
    <property type="entry name" value="ACP-like_sf"/>
</dbReference>
<keyword evidence="6" id="KW-1185">Reference proteome</keyword>
<dbReference type="Gene3D" id="3.30.559.30">
    <property type="entry name" value="Nonribosomal peptide synthetase, condensation domain"/>
    <property type="match status" value="1"/>
</dbReference>
<evidence type="ECO:0000256" key="3">
    <source>
        <dbReference type="ARBA" id="ARBA00022553"/>
    </source>
</evidence>
<dbReference type="GO" id="GO:0005829">
    <property type="term" value="C:cytosol"/>
    <property type="evidence" value="ECO:0007669"/>
    <property type="project" value="TreeGrafter"/>
</dbReference>
<dbReference type="EMBL" id="SNXZ01000007">
    <property type="protein sequence ID" value="TDP92952.1"/>
    <property type="molecule type" value="Genomic_DNA"/>
</dbReference>